<keyword evidence="2" id="KW-0472">Membrane</keyword>
<dbReference type="AlphaFoldDB" id="A0A922L4P5"/>
<gene>
    <name evidence="3" type="ORF">DERF_011344</name>
</gene>
<keyword evidence="2" id="KW-1133">Transmembrane helix</keyword>
<evidence type="ECO:0000313" key="4">
    <source>
        <dbReference type="Proteomes" id="UP000790347"/>
    </source>
</evidence>
<reference evidence="3" key="2">
    <citation type="journal article" date="2022" name="Res Sq">
        <title>Comparative Genomics Reveals Insights into the Divergent Evolution of Astigmatic Mites and Household Pest Adaptations.</title>
        <authorList>
            <person name="Xiong Q."/>
            <person name="Wan A.T.-Y."/>
            <person name="Liu X.-Y."/>
            <person name="Fung C.S.-H."/>
            <person name="Xiao X."/>
            <person name="Malainual N."/>
            <person name="Hou J."/>
            <person name="Wang L."/>
            <person name="Wang M."/>
            <person name="Yang K."/>
            <person name="Cui Y."/>
            <person name="Leung E."/>
            <person name="Nong W."/>
            <person name="Shin S.-K."/>
            <person name="Au S."/>
            <person name="Jeong K.Y."/>
            <person name="Chew F.T."/>
            <person name="Hui J."/>
            <person name="Leung T.F."/>
            <person name="Tungtrongchitr A."/>
            <person name="Zhong N."/>
            <person name="Liu Z."/>
            <person name="Tsui S."/>
        </authorList>
    </citation>
    <scope>NUCLEOTIDE SEQUENCE</scope>
    <source>
        <strain evidence="3">Derf</strain>
        <tissue evidence="3">Whole organism</tissue>
    </source>
</reference>
<accession>A0A922L4P5</accession>
<feature type="transmembrane region" description="Helical" evidence="2">
    <location>
        <begin position="9"/>
        <end position="29"/>
    </location>
</feature>
<evidence type="ECO:0000256" key="1">
    <source>
        <dbReference type="SAM" id="MobiDB-lite"/>
    </source>
</evidence>
<dbReference type="Proteomes" id="UP000790347">
    <property type="component" value="Unassembled WGS sequence"/>
</dbReference>
<organism evidence="3 4">
    <name type="scientific">Dermatophagoides farinae</name>
    <name type="common">American house dust mite</name>
    <dbReference type="NCBI Taxonomy" id="6954"/>
    <lineage>
        <taxon>Eukaryota</taxon>
        <taxon>Metazoa</taxon>
        <taxon>Ecdysozoa</taxon>
        <taxon>Arthropoda</taxon>
        <taxon>Chelicerata</taxon>
        <taxon>Arachnida</taxon>
        <taxon>Acari</taxon>
        <taxon>Acariformes</taxon>
        <taxon>Sarcoptiformes</taxon>
        <taxon>Astigmata</taxon>
        <taxon>Psoroptidia</taxon>
        <taxon>Analgoidea</taxon>
        <taxon>Pyroglyphidae</taxon>
        <taxon>Dermatophagoidinae</taxon>
        <taxon>Dermatophagoides</taxon>
    </lineage>
</organism>
<feature type="compositionally biased region" description="Basic and acidic residues" evidence="1">
    <location>
        <begin position="184"/>
        <end position="199"/>
    </location>
</feature>
<reference evidence="3" key="1">
    <citation type="submission" date="2013-05" db="EMBL/GenBank/DDBJ databases">
        <authorList>
            <person name="Yim A.K.Y."/>
            <person name="Chan T.F."/>
            <person name="Ji K.M."/>
            <person name="Liu X.Y."/>
            <person name="Zhou J.W."/>
            <person name="Li R.Q."/>
            <person name="Yang K.Y."/>
            <person name="Li J."/>
            <person name="Li M."/>
            <person name="Law P.T.W."/>
            <person name="Wu Y.L."/>
            <person name="Cai Z.L."/>
            <person name="Qin H."/>
            <person name="Bao Y."/>
            <person name="Leung R.K.K."/>
            <person name="Ng P.K.S."/>
            <person name="Zou J."/>
            <person name="Zhong X.J."/>
            <person name="Ran P.X."/>
            <person name="Zhong N.S."/>
            <person name="Liu Z.G."/>
            <person name="Tsui S.K.W."/>
        </authorList>
    </citation>
    <scope>NUCLEOTIDE SEQUENCE</scope>
    <source>
        <strain evidence="3">Derf</strain>
        <tissue evidence="3">Whole organism</tissue>
    </source>
</reference>
<protein>
    <submittedName>
        <fullName evidence="3">Uncharacterized protein</fullName>
    </submittedName>
</protein>
<keyword evidence="4" id="KW-1185">Reference proteome</keyword>
<evidence type="ECO:0000313" key="3">
    <source>
        <dbReference type="EMBL" id="KAH9506619.1"/>
    </source>
</evidence>
<proteinExistence type="predicted"/>
<dbReference type="EMBL" id="ASGP02000005">
    <property type="protein sequence ID" value="KAH9506619.1"/>
    <property type="molecule type" value="Genomic_DNA"/>
</dbReference>
<feature type="region of interest" description="Disordered" evidence="1">
    <location>
        <begin position="176"/>
        <end position="212"/>
    </location>
</feature>
<sequence>MNSNKRKNIIILILAILVLVSFILFILSIKKDYYYFSEKLSSSSPSSSLFTKNEFNHRLAVLNTEIHRWLLEWNLTRNCYYELYGDRSLFEQYCQNRSLEPLLFQREKPCYEQTAFDWKKSPILMNGENNLIMMEQKFWLKFYIEQLPLWRARRFREWQLAKKWASKHGLRCVINNNNNTNNKINEDDNGEHKNQDENKMNQNPDTDEKIIS</sequence>
<keyword evidence="2" id="KW-0812">Transmembrane</keyword>
<evidence type="ECO:0000256" key="2">
    <source>
        <dbReference type="SAM" id="Phobius"/>
    </source>
</evidence>
<comment type="caution">
    <text evidence="3">The sequence shown here is derived from an EMBL/GenBank/DDBJ whole genome shotgun (WGS) entry which is preliminary data.</text>
</comment>
<name>A0A922L4P5_DERFA</name>